<evidence type="ECO:0000256" key="5">
    <source>
        <dbReference type="ARBA" id="ARBA00022806"/>
    </source>
</evidence>
<dbReference type="CDD" id="cd17992">
    <property type="entry name" value="DEXHc_RecG"/>
    <property type="match status" value="1"/>
</dbReference>
<dbReference type="Proteomes" id="UP001497522">
    <property type="component" value="Chromosome 3"/>
</dbReference>
<dbReference type="InterPro" id="IPR047112">
    <property type="entry name" value="RecG/Mfd"/>
</dbReference>
<comment type="similarity">
    <text evidence="1">Belongs to the helicase family. RecG subfamily.</text>
</comment>
<keyword evidence="4" id="KW-0378">Hydrolase</keyword>
<keyword evidence="6" id="KW-0067">ATP-binding</keyword>
<keyword evidence="3" id="KW-0227">DNA damage</keyword>
<dbReference type="SUPFAM" id="SSF52540">
    <property type="entry name" value="P-loop containing nucleoside triphosphate hydrolases"/>
    <property type="match status" value="2"/>
</dbReference>
<dbReference type="InterPro" id="IPR027417">
    <property type="entry name" value="P-loop_NTPase"/>
</dbReference>
<evidence type="ECO:0000256" key="7">
    <source>
        <dbReference type="ARBA" id="ARBA00023125"/>
    </source>
</evidence>
<dbReference type="InterPro" id="IPR001650">
    <property type="entry name" value="Helicase_C-like"/>
</dbReference>
<evidence type="ECO:0000259" key="12">
    <source>
        <dbReference type="PROSITE" id="PS51192"/>
    </source>
</evidence>
<evidence type="ECO:0000256" key="3">
    <source>
        <dbReference type="ARBA" id="ARBA00022763"/>
    </source>
</evidence>
<keyword evidence="5" id="KW-0347">Helicase</keyword>
<gene>
    <name evidence="14" type="ORF">CSSPJE1EN2_LOCUS16063</name>
</gene>
<dbReference type="PANTHER" id="PTHR47964:SF1">
    <property type="entry name" value="ATP-DEPENDENT DNA HELICASE HOMOLOG RECG, CHLOROPLASTIC"/>
    <property type="match status" value="1"/>
</dbReference>
<dbReference type="EMBL" id="OZ023704">
    <property type="protein sequence ID" value="CAK9873591.1"/>
    <property type="molecule type" value="Genomic_DNA"/>
</dbReference>
<keyword evidence="8" id="KW-0233">DNA recombination</keyword>
<dbReference type="SMART" id="SM00487">
    <property type="entry name" value="DEXDc"/>
    <property type="match status" value="1"/>
</dbReference>
<feature type="compositionally biased region" description="Polar residues" evidence="11">
    <location>
        <begin position="246"/>
        <end position="267"/>
    </location>
</feature>
<keyword evidence="9" id="KW-0234">DNA repair</keyword>
<proteinExistence type="inferred from homology"/>
<evidence type="ECO:0000256" key="8">
    <source>
        <dbReference type="ARBA" id="ARBA00023172"/>
    </source>
</evidence>
<dbReference type="PANTHER" id="PTHR47964">
    <property type="entry name" value="ATP-DEPENDENT DNA HELICASE HOMOLOG RECG, CHLOROPLASTIC"/>
    <property type="match status" value="1"/>
</dbReference>
<feature type="region of interest" description="Disordered" evidence="11">
    <location>
        <begin position="327"/>
        <end position="349"/>
    </location>
</feature>
<evidence type="ECO:0000256" key="6">
    <source>
        <dbReference type="ARBA" id="ARBA00022840"/>
    </source>
</evidence>
<dbReference type="InterPro" id="IPR011545">
    <property type="entry name" value="DEAD/DEAH_box_helicase_dom"/>
</dbReference>
<evidence type="ECO:0000256" key="1">
    <source>
        <dbReference type="ARBA" id="ARBA00007504"/>
    </source>
</evidence>
<dbReference type="Gene3D" id="3.40.50.300">
    <property type="entry name" value="P-loop containing nucleotide triphosphate hydrolases"/>
    <property type="match status" value="2"/>
</dbReference>
<evidence type="ECO:0008006" key="16">
    <source>
        <dbReference type="Google" id="ProtNLM"/>
    </source>
</evidence>
<feature type="region of interest" description="Disordered" evidence="11">
    <location>
        <begin position="244"/>
        <end position="267"/>
    </location>
</feature>
<dbReference type="InterPro" id="IPR004609">
    <property type="entry name" value="ATP-dep_DNA_helicase_RecG"/>
</dbReference>
<evidence type="ECO:0000313" key="14">
    <source>
        <dbReference type="EMBL" id="CAK9873591.1"/>
    </source>
</evidence>
<comment type="catalytic activity">
    <reaction evidence="10">
        <text>ATP + H2O = ADP + phosphate + H(+)</text>
        <dbReference type="Rhea" id="RHEA:13065"/>
        <dbReference type="ChEBI" id="CHEBI:15377"/>
        <dbReference type="ChEBI" id="CHEBI:15378"/>
        <dbReference type="ChEBI" id="CHEBI:30616"/>
        <dbReference type="ChEBI" id="CHEBI:43474"/>
        <dbReference type="ChEBI" id="CHEBI:456216"/>
        <dbReference type="EC" id="5.6.2.4"/>
    </reaction>
</comment>
<dbReference type="NCBIfam" id="TIGR00643">
    <property type="entry name" value="recG"/>
    <property type="match status" value="1"/>
</dbReference>
<evidence type="ECO:0000256" key="10">
    <source>
        <dbReference type="ARBA" id="ARBA00048988"/>
    </source>
</evidence>
<dbReference type="InterPro" id="IPR014001">
    <property type="entry name" value="Helicase_ATP-bd"/>
</dbReference>
<organism evidence="14 15">
    <name type="scientific">Sphagnum jensenii</name>
    <dbReference type="NCBI Taxonomy" id="128206"/>
    <lineage>
        <taxon>Eukaryota</taxon>
        <taxon>Viridiplantae</taxon>
        <taxon>Streptophyta</taxon>
        <taxon>Embryophyta</taxon>
        <taxon>Bryophyta</taxon>
        <taxon>Sphagnophytina</taxon>
        <taxon>Sphagnopsida</taxon>
        <taxon>Sphagnales</taxon>
        <taxon>Sphagnaceae</taxon>
        <taxon>Sphagnum</taxon>
    </lineage>
</organism>
<sequence>MWRKMMVAMIGTLPPPAKVCKSSSSSSACPVPAVAHSLVSVSGCSRDWRVRNCAFFRRGVGHGCNWPDARQSFRDRKLQRFSNWQMSSSLALGPASSWMLFSPRHLRASSINEPAAFPRASMMLGKIVQLETRSVASLVNPKSERQPQVIDDVKLLKAIVYEAQHGFSNVFGVASRFGDFLYLQLSLKSSMAGGSLSSLVTDAKLYDAMLSVDRAHLLDRVVQLLGFCNTRELIAHYMASREASQDFPQETQSKNSRTSRALESNISLKVRESGGDKEFDGFPNSVKQVSDRAVKAVPSAIVFGSSEPIELYNPARDRQANSNAQATLFKGPSSDDVDPTDASENQATEVPEKVNKEVKKVPGTVVRSKENSRALSENVPLDSPAVELQGHPAAVQSKTIAKELILTKGASMYKDCVLDIPVSYIKNFSLYQRSRLEENGLHTLRMLLQLFPRMYVNFQQAGQRIKDGQHTCFVGTIISSKGRRMGQSLGMVEVVVKSHVDSSESSHVNEDSGEGGNAGKGNSIFLHLKKFYRGTRFTSSWFLDKMTANYPVNAYVAVGGKVKALSYENHFEIRDFNLEVWERDCDNLESVDYTEHAKPEVEMTGKPYPVYPSKGALQPKTIEFCIQRMLPLLPVDLDPLPKETRDKFQVMDLHQAYLGIHTPSDSQIAEKARQRLVFDEFFYLQLGMLLQRQQLASKYLGAAGMSVVADCGTLGMEMWSPLTLKLVQSLPYSLTKSQIKAVSEIMWDLQRPIPMNRLLQGDVGCGKTIVATLGLLKIIDAGYQGALMAPTEFLAAQHYERIIGWLKVLAEEERPEVALLTGSTPASKARIIRSKLETGEIALAVGTHSLTSESVKFARLGLAVIDEQHRFGVAQRGRLNSKVSKLFFMEGGNSENPAITILPSAPHVLAMSATPIPRTLALAMHGDMSISQITELPPGRPQTVTHAFQGNAKGREQAYEMMRKELKSGGRVFIVYPVIEVSENVPDLRAAETEFENIADAFGEFQCGLVHGRLKSQEKDAAMEAFKSGKTQVLVSTTLIEVGIDIPEASMIVVEHAERYGMAQLHQLRGRVGRGTRPATCILLGSTAHSLERLKLLETSTDGFYLAEIDLKLRGPGEVLGKRQSGFLPEFGLARLDEDGPILEQARSAAEDVLCSHHCLNDLPRLKQELSVRRPPVPLG</sequence>
<evidence type="ECO:0000259" key="13">
    <source>
        <dbReference type="PROSITE" id="PS51194"/>
    </source>
</evidence>
<dbReference type="PROSITE" id="PS51194">
    <property type="entry name" value="HELICASE_CTER"/>
    <property type="match status" value="1"/>
</dbReference>
<keyword evidence="7" id="KW-0238">DNA-binding</keyword>
<feature type="domain" description="Helicase ATP-binding" evidence="12">
    <location>
        <begin position="748"/>
        <end position="933"/>
    </location>
</feature>
<reference evidence="14" key="1">
    <citation type="submission" date="2024-03" db="EMBL/GenBank/DDBJ databases">
        <authorList>
            <consortium name="ELIXIR-Norway"/>
            <consortium name="Elixir Norway"/>
        </authorList>
    </citation>
    <scope>NUCLEOTIDE SEQUENCE</scope>
</reference>
<protein>
    <recommendedName>
        <fullName evidence="16">DNA helicase</fullName>
    </recommendedName>
</protein>
<evidence type="ECO:0000256" key="9">
    <source>
        <dbReference type="ARBA" id="ARBA00023204"/>
    </source>
</evidence>
<name>A0ABP1BE02_9BRYO</name>
<dbReference type="SMART" id="SM00490">
    <property type="entry name" value="HELICc"/>
    <property type="match status" value="1"/>
</dbReference>
<dbReference type="InterPro" id="IPR045562">
    <property type="entry name" value="RecG_dom3_C"/>
</dbReference>
<evidence type="ECO:0000256" key="2">
    <source>
        <dbReference type="ARBA" id="ARBA00022741"/>
    </source>
</evidence>
<evidence type="ECO:0000313" key="15">
    <source>
        <dbReference type="Proteomes" id="UP001497522"/>
    </source>
</evidence>
<dbReference type="Pfam" id="PF00270">
    <property type="entry name" value="DEAD"/>
    <property type="match status" value="1"/>
</dbReference>
<evidence type="ECO:0000256" key="4">
    <source>
        <dbReference type="ARBA" id="ARBA00022801"/>
    </source>
</evidence>
<feature type="domain" description="Helicase C-terminal" evidence="13">
    <location>
        <begin position="954"/>
        <end position="1117"/>
    </location>
</feature>
<keyword evidence="15" id="KW-1185">Reference proteome</keyword>
<keyword evidence="2" id="KW-0547">Nucleotide-binding</keyword>
<dbReference type="PROSITE" id="PS51192">
    <property type="entry name" value="HELICASE_ATP_BIND_1"/>
    <property type="match status" value="1"/>
</dbReference>
<dbReference type="Pfam" id="PF19833">
    <property type="entry name" value="RecG_dom3_C"/>
    <property type="match status" value="1"/>
</dbReference>
<evidence type="ECO:0000256" key="11">
    <source>
        <dbReference type="SAM" id="MobiDB-lite"/>
    </source>
</evidence>
<accession>A0ABP1BE02</accession>
<dbReference type="Pfam" id="PF00271">
    <property type="entry name" value="Helicase_C"/>
    <property type="match status" value="1"/>
</dbReference>